<name>A0A1M5TMK4_9GAMM</name>
<keyword evidence="2" id="KW-1185">Reference proteome</keyword>
<dbReference type="RefSeq" id="WP_067656179.1">
    <property type="nucleotide sequence ID" value="NZ_FQXG01000003.1"/>
</dbReference>
<dbReference type="EMBL" id="FQXG01000003">
    <property type="protein sequence ID" value="SHH51918.1"/>
    <property type="molecule type" value="Genomic_DNA"/>
</dbReference>
<proteinExistence type="predicted"/>
<sequence length="225" mass="24820">MRVDDAKVLLSRLLFNPEKWDAGTVRRLYPDLVEQTQAVVGEVETVYRVLCLRDVTEAIEPHKASSCSRSLASCIDIADQMPSVVFAGGAMARLDRHFLAFRVSGDRVLLDVEQVVLPALADKLKNVTNHRIVGKGRELVRVGDALQLIEQAGEQELVVDLEGIRPRCRAKVVPSVEGKRMLAAASAELLGQHDKFVGPEEAKQAKTWLRRFDVGESSRAEPALA</sequence>
<reference evidence="1 2" key="1">
    <citation type="submission" date="2016-11" db="EMBL/GenBank/DDBJ databases">
        <authorList>
            <person name="Jaros S."/>
            <person name="Januszkiewicz K."/>
            <person name="Wedrychowicz H."/>
        </authorList>
    </citation>
    <scope>NUCLEOTIDE SEQUENCE [LARGE SCALE GENOMIC DNA]</scope>
    <source>
        <strain evidence="1 2">DSM 16917</strain>
    </source>
</reference>
<accession>A0A1M5TMK4</accession>
<organism evidence="1 2">
    <name type="scientific">Ferrimonas marina</name>
    <dbReference type="NCBI Taxonomy" id="299255"/>
    <lineage>
        <taxon>Bacteria</taxon>
        <taxon>Pseudomonadati</taxon>
        <taxon>Pseudomonadota</taxon>
        <taxon>Gammaproteobacteria</taxon>
        <taxon>Alteromonadales</taxon>
        <taxon>Ferrimonadaceae</taxon>
        <taxon>Ferrimonas</taxon>
    </lineage>
</organism>
<dbReference type="OrthoDB" id="10013482at2"/>
<evidence type="ECO:0000313" key="1">
    <source>
        <dbReference type="EMBL" id="SHH51918.1"/>
    </source>
</evidence>
<gene>
    <name evidence="1" type="ORF">SAMN02745129_2204</name>
</gene>
<dbReference type="STRING" id="299255.SAMN02745129_2204"/>
<dbReference type="AlphaFoldDB" id="A0A1M5TMK4"/>
<evidence type="ECO:0000313" key="2">
    <source>
        <dbReference type="Proteomes" id="UP000184268"/>
    </source>
</evidence>
<dbReference type="Proteomes" id="UP000184268">
    <property type="component" value="Unassembled WGS sequence"/>
</dbReference>
<protein>
    <submittedName>
        <fullName evidence="1">Uncharacterized protein</fullName>
    </submittedName>
</protein>